<dbReference type="SMART" id="SM00327">
    <property type="entry name" value="VWA"/>
    <property type="match status" value="1"/>
</dbReference>
<accession>A0ABR9SHD5</accession>
<dbReference type="Gene3D" id="3.40.50.410">
    <property type="entry name" value="von Willebrand factor, type A domain"/>
    <property type="match status" value="1"/>
</dbReference>
<proteinExistence type="predicted"/>
<feature type="domain" description="VWFA" evidence="2">
    <location>
        <begin position="401"/>
        <end position="554"/>
    </location>
</feature>
<dbReference type="InterPro" id="IPR036465">
    <property type="entry name" value="vWFA_dom_sf"/>
</dbReference>
<sequence length="581" mass="59559">MKPGPALAAAVLAVDPAGLGGAVLRGPAGAAREAWLDRLRACLPAATPWLRLPVRLGDAALLGGLDLGATLAAGRPVASTGLAARAHGGVLLAPMAERMEPALAGRLAHLLDSGELVLEREGLAARLPARFALLALDEGTDDERLPAALADRLALHLHADAPGADADDAQASPASPGEVAAARERLAALPVDEALLEGLCGAAHALGVASLRAPLLAWRCARALAALRGADAVHASDAAVAAAWVLAPRATRLPEPAPQPEADDPPPQAPENAAQDTERDADASSTEPPPGDQLLEAARAALPAGLLASLAIAAARERAGAAGRSGAAQRGHGRGRPVGARPGDPRTGPRLHLVETLRAAAPWQGLRLRERAARGQPPAGRIEVRREDFRVRRHVQRRRTTTIFVVDASGSAALHRLAEAKGAVELMLADCYVRRDEVAVIAFRGHAAELLLPPTRSLARARRSLAGLPGGGGTPLAAGLDAAAQLADAVRRRGDTPLVVLLTDGRANIARDGSPGRERAGADALAAARELGSLGHAALVLDTSPHPHPAAETLAAAMRARYLPLPHGAAEAMHQAVRQAG</sequence>
<dbReference type="InterPro" id="IPR002035">
    <property type="entry name" value="VWF_A"/>
</dbReference>
<feature type="compositionally biased region" description="Low complexity" evidence="1">
    <location>
        <begin position="321"/>
        <end position="330"/>
    </location>
</feature>
<keyword evidence="4" id="KW-1185">Reference proteome</keyword>
<organism evidence="3 4">
    <name type="scientific">Ramlibacter aquaticus</name>
    <dbReference type="NCBI Taxonomy" id="2780094"/>
    <lineage>
        <taxon>Bacteria</taxon>
        <taxon>Pseudomonadati</taxon>
        <taxon>Pseudomonadota</taxon>
        <taxon>Betaproteobacteria</taxon>
        <taxon>Burkholderiales</taxon>
        <taxon>Comamonadaceae</taxon>
        <taxon>Ramlibacter</taxon>
    </lineage>
</organism>
<name>A0ABR9SHD5_9BURK</name>
<evidence type="ECO:0000313" key="3">
    <source>
        <dbReference type="EMBL" id="MBE7941771.1"/>
    </source>
</evidence>
<dbReference type="Gene3D" id="3.40.50.300">
    <property type="entry name" value="P-loop containing nucleotide triphosphate hydrolases"/>
    <property type="match status" value="1"/>
</dbReference>
<dbReference type="PANTHER" id="PTHR43473:SF2">
    <property type="entry name" value="MAGNESIUM-CHELATASE SUBUNIT CHLD, CHLOROPLASTIC"/>
    <property type="match status" value="1"/>
</dbReference>
<evidence type="ECO:0000256" key="1">
    <source>
        <dbReference type="SAM" id="MobiDB-lite"/>
    </source>
</evidence>
<dbReference type="SUPFAM" id="SSF52540">
    <property type="entry name" value="P-loop containing nucleoside triphosphate hydrolases"/>
    <property type="match status" value="1"/>
</dbReference>
<reference evidence="3 4" key="1">
    <citation type="submission" date="2020-10" db="EMBL/GenBank/DDBJ databases">
        <title>Draft genome of Ramlibacter aquaticus LMG 30558.</title>
        <authorList>
            <person name="Props R."/>
        </authorList>
    </citation>
    <scope>NUCLEOTIDE SEQUENCE [LARGE SCALE GENOMIC DNA]</scope>
    <source>
        <strain evidence="3 4">LMG 30558</strain>
    </source>
</reference>
<dbReference type="PANTHER" id="PTHR43473">
    <property type="entry name" value="MAGNESIUM-CHELATASE SUBUNIT CHLD, CHLOROPLASTIC"/>
    <property type="match status" value="1"/>
</dbReference>
<dbReference type="InterPro" id="IPR041628">
    <property type="entry name" value="ChlI/MoxR_AAA_lid"/>
</dbReference>
<dbReference type="InterPro" id="IPR027417">
    <property type="entry name" value="P-loop_NTPase"/>
</dbReference>
<dbReference type="SUPFAM" id="SSF53300">
    <property type="entry name" value="vWA-like"/>
    <property type="match status" value="1"/>
</dbReference>
<comment type="caution">
    <text evidence="3">The sequence shown here is derived from an EMBL/GenBank/DDBJ whole genome shotgun (WGS) entry which is preliminary data.</text>
</comment>
<gene>
    <name evidence="3" type="ORF">IM725_14410</name>
</gene>
<protein>
    <submittedName>
        <fullName evidence="3">Magnesium chelatase subunit D</fullName>
    </submittedName>
</protein>
<feature type="region of interest" description="Disordered" evidence="1">
    <location>
        <begin position="321"/>
        <end position="349"/>
    </location>
</feature>
<feature type="region of interest" description="Disordered" evidence="1">
    <location>
        <begin position="253"/>
        <end position="292"/>
    </location>
</feature>
<dbReference type="Pfam" id="PF17863">
    <property type="entry name" value="AAA_lid_2"/>
    <property type="match status" value="1"/>
</dbReference>
<dbReference type="NCBIfam" id="NF009943">
    <property type="entry name" value="PRK13406.1"/>
    <property type="match status" value="1"/>
</dbReference>
<dbReference type="Pfam" id="PF13519">
    <property type="entry name" value="VWA_2"/>
    <property type="match status" value="1"/>
</dbReference>
<evidence type="ECO:0000259" key="2">
    <source>
        <dbReference type="PROSITE" id="PS50234"/>
    </source>
</evidence>
<dbReference type="Gene3D" id="1.10.8.80">
    <property type="entry name" value="Magnesium chelatase subunit I, C-Terminal domain"/>
    <property type="match status" value="1"/>
</dbReference>
<dbReference type="PROSITE" id="PS50234">
    <property type="entry name" value="VWFA"/>
    <property type="match status" value="1"/>
</dbReference>
<feature type="compositionally biased region" description="Pro residues" evidence="1">
    <location>
        <begin position="255"/>
        <end position="269"/>
    </location>
</feature>
<dbReference type="EMBL" id="JADDOJ010000063">
    <property type="protein sequence ID" value="MBE7941771.1"/>
    <property type="molecule type" value="Genomic_DNA"/>
</dbReference>
<dbReference type="Proteomes" id="UP000715965">
    <property type="component" value="Unassembled WGS sequence"/>
</dbReference>
<dbReference type="RefSeq" id="WP_193781333.1">
    <property type="nucleotide sequence ID" value="NZ_JADDOJ010000063.1"/>
</dbReference>
<evidence type="ECO:0000313" key="4">
    <source>
        <dbReference type="Proteomes" id="UP000715965"/>
    </source>
</evidence>